<dbReference type="PANTHER" id="PTHR44591:SF14">
    <property type="entry name" value="PROTEIN PILG"/>
    <property type="match status" value="1"/>
</dbReference>
<gene>
    <name evidence="5" type="ORF">JCM14722_25490</name>
</gene>
<evidence type="ECO:0000313" key="6">
    <source>
        <dbReference type="Proteomes" id="UP001061361"/>
    </source>
</evidence>
<dbReference type="Gene3D" id="3.40.50.2300">
    <property type="match status" value="1"/>
</dbReference>
<dbReference type="SMART" id="SM00448">
    <property type="entry name" value="REC"/>
    <property type="match status" value="1"/>
</dbReference>
<feature type="modified residue" description="4-aspartylphosphate" evidence="3">
    <location>
        <position position="61"/>
    </location>
</feature>
<dbReference type="PROSITE" id="PS50110">
    <property type="entry name" value="RESPONSE_REGULATORY"/>
    <property type="match status" value="1"/>
</dbReference>
<evidence type="ECO:0000256" key="1">
    <source>
        <dbReference type="ARBA" id="ARBA00022553"/>
    </source>
</evidence>
<dbReference type="Proteomes" id="UP001061361">
    <property type="component" value="Chromosome"/>
</dbReference>
<dbReference type="Pfam" id="PF00072">
    <property type="entry name" value="Response_reg"/>
    <property type="match status" value="1"/>
</dbReference>
<dbReference type="EMBL" id="AP026708">
    <property type="protein sequence ID" value="BDQ35007.1"/>
    <property type="molecule type" value="Genomic_DNA"/>
</dbReference>
<dbReference type="InterPro" id="IPR050595">
    <property type="entry name" value="Bact_response_regulator"/>
</dbReference>
<evidence type="ECO:0000256" key="2">
    <source>
        <dbReference type="ARBA" id="ARBA00023012"/>
    </source>
</evidence>
<organism evidence="5 6">
    <name type="scientific">Pseudodesulfovibrio portus</name>
    <dbReference type="NCBI Taxonomy" id="231439"/>
    <lineage>
        <taxon>Bacteria</taxon>
        <taxon>Pseudomonadati</taxon>
        <taxon>Thermodesulfobacteriota</taxon>
        <taxon>Desulfovibrionia</taxon>
        <taxon>Desulfovibrionales</taxon>
        <taxon>Desulfovibrionaceae</taxon>
    </lineage>
</organism>
<dbReference type="RefSeq" id="WP_264981897.1">
    <property type="nucleotide sequence ID" value="NZ_AP026708.1"/>
</dbReference>
<proteinExistence type="predicted"/>
<name>A0ABM8AUP5_9BACT</name>
<keyword evidence="6" id="KW-1185">Reference proteome</keyword>
<dbReference type="SUPFAM" id="SSF52172">
    <property type="entry name" value="CheY-like"/>
    <property type="match status" value="1"/>
</dbReference>
<accession>A0ABM8AUP5</accession>
<dbReference type="PANTHER" id="PTHR44591">
    <property type="entry name" value="STRESS RESPONSE REGULATOR PROTEIN 1"/>
    <property type="match status" value="1"/>
</dbReference>
<reference evidence="5" key="1">
    <citation type="submission" date="2022-08" db="EMBL/GenBank/DDBJ databases">
        <title>Genome Sequence of the sulphate-reducing bacterium, Pseudodesulfovibrio portus JCM14722.</title>
        <authorList>
            <person name="Kondo R."/>
            <person name="Kataoka T."/>
        </authorList>
    </citation>
    <scope>NUCLEOTIDE SEQUENCE</scope>
    <source>
        <strain evidence="5">JCM 14722</strain>
    </source>
</reference>
<feature type="domain" description="Response regulatory" evidence="4">
    <location>
        <begin position="12"/>
        <end position="126"/>
    </location>
</feature>
<sequence>MTWNGTCRPNVRLLIVDDETGYAEVLCKRMARRGVSATPAASGEEAIRILYSDDFDVAIVDLKLEGMDGVEILKVFKLMAPDMPVVMLTGHSSEEARDACMKLGAEGYLSKPIDFERLLIKTLHLGGRRADA</sequence>
<evidence type="ECO:0000313" key="5">
    <source>
        <dbReference type="EMBL" id="BDQ35007.1"/>
    </source>
</evidence>
<dbReference type="InterPro" id="IPR011006">
    <property type="entry name" value="CheY-like_superfamily"/>
</dbReference>
<dbReference type="InterPro" id="IPR001789">
    <property type="entry name" value="Sig_transdc_resp-reg_receiver"/>
</dbReference>
<protein>
    <submittedName>
        <fullName evidence="5">Two-component system response regulator</fullName>
    </submittedName>
</protein>
<keyword evidence="1 3" id="KW-0597">Phosphoprotein</keyword>
<evidence type="ECO:0000259" key="4">
    <source>
        <dbReference type="PROSITE" id="PS50110"/>
    </source>
</evidence>
<evidence type="ECO:0000256" key="3">
    <source>
        <dbReference type="PROSITE-ProRule" id="PRU00169"/>
    </source>
</evidence>
<keyword evidence="2" id="KW-0902">Two-component regulatory system</keyword>